<dbReference type="EMBL" id="OCND01000010">
    <property type="protein sequence ID" value="SOD56587.1"/>
    <property type="molecule type" value="Genomic_DNA"/>
</dbReference>
<evidence type="ECO:0008006" key="3">
    <source>
        <dbReference type="Google" id="ProtNLM"/>
    </source>
</evidence>
<reference evidence="1 2" key="1">
    <citation type="submission" date="2017-09" db="EMBL/GenBank/DDBJ databases">
        <authorList>
            <person name="Ehlers B."/>
            <person name="Leendertz F.H."/>
        </authorList>
    </citation>
    <scope>NUCLEOTIDE SEQUENCE [LARGE SCALE GENOMIC DNA]</scope>
    <source>
        <strain evidence="1 2">CGMCC 1.10978</strain>
    </source>
</reference>
<name>A0A286DD53_9GAMM</name>
<proteinExistence type="predicted"/>
<dbReference type="Pfam" id="PF13689">
    <property type="entry name" value="DUF4154"/>
    <property type="match status" value="1"/>
</dbReference>
<evidence type="ECO:0000313" key="2">
    <source>
        <dbReference type="Proteomes" id="UP000219374"/>
    </source>
</evidence>
<evidence type="ECO:0000313" key="1">
    <source>
        <dbReference type="EMBL" id="SOD56587.1"/>
    </source>
</evidence>
<accession>A0A286DD53</accession>
<gene>
    <name evidence="1" type="ORF">SAMN06296416_11065</name>
</gene>
<dbReference type="Proteomes" id="UP000219374">
    <property type="component" value="Unassembled WGS sequence"/>
</dbReference>
<organism evidence="1 2">
    <name type="scientific">Pseudoxanthomonas wuyuanensis</name>
    <dbReference type="NCBI Taxonomy" id="1073196"/>
    <lineage>
        <taxon>Bacteria</taxon>
        <taxon>Pseudomonadati</taxon>
        <taxon>Pseudomonadota</taxon>
        <taxon>Gammaproteobacteria</taxon>
        <taxon>Lysobacterales</taxon>
        <taxon>Lysobacteraceae</taxon>
        <taxon>Pseudoxanthomonas</taxon>
    </lineage>
</organism>
<protein>
    <recommendedName>
        <fullName evidence="3">YfiR family protein</fullName>
    </recommendedName>
</protein>
<dbReference type="AlphaFoldDB" id="A0A286DD53"/>
<keyword evidence="2" id="KW-1185">Reference proteome</keyword>
<dbReference type="InterPro" id="IPR025293">
    <property type="entry name" value="YfiR/HmsC-like"/>
</dbReference>
<sequence>MATPAWAQVEEAALKAAFVYNIVAFSNWNRGGSADTLVICANTRSSLDAALVDLGGRRIGQRRIAVRRNTGYAGCDVLVHAGDAKPKPADAATLIICDGCQLPDGVSAVALVREGNRIRFDVDTGSVAVAGISLSSQLLRLARQVL</sequence>